<dbReference type="InterPro" id="IPR041916">
    <property type="entry name" value="Anti_sigma_zinc_sf"/>
</dbReference>
<evidence type="ECO:0000259" key="11">
    <source>
        <dbReference type="Pfam" id="PF10099"/>
    </source>
</evidence>
<feature type="domain" description="Anti-sigma K factor RskA C-terminal" evidence="11">
    <location>
        <begin position="100"/>
        <end position="281"/>
    </location>
</feature>
<dbReference type="Gene3D" id="1.10.10.1320">
    <property type="entry name" value="Anti-sigma factor, zinc-finger domain"/>
    <property type="match status" value="1"/>
</dbReference>
<dbReference type="PANTHER" id="PTHR37461:SF1">
    <property type="entry name" value="ANTI-SIGMA-K FACTOR RSKA"/>
    <property type="match status" value="1"/>
</dbReference>
<keyword evidence="3" id="KW-1003">Cell membrane</keyword>
<keyword evidence="6 10" id="KW-0472">Membrane</keyword>
<comment type="caution">
    <text evidence="12">The sequence shown here is derived from an EMBL/GenBank/DDBJ whole genome shotgun (WGS) entry which is preliminary data.</text>
</comment>
<gene>
    <name evidence="12" type="ORF">A6A03_07925</name>
</gene>
<evidence type="ECO:0000256" key="8">
    <source>
        <dbReference type="ARBA" id="ARBA00030803"/>
    </source>
</evidence>
<evidence type="ECO:0000256" key="5">
    <source>
        <dbReference type="ARBA" id="ARBA00022989"/>
    </source>
</evidence>
<name>A0A178MIS1_9CHLR</name>
<dbReference type="OrthoDB" id="150147at2"/>
<evidence type="ECO:0000256" key="9">
    <source>
        <dbReference type="SAM" id="Coils"/>
    </source>
</evidence>
<accession>A0A178MIS1</accession>
<evidence type="ECO:0000313" key="13">
    <source>
        <dbReference type="Proteomes" id="UP000078287"/>
    </source>
</evidence>
<protein>
    <recommendedName>
        <fullName evidence="8">Regulator of SigK</fullName>
    </recommendedName>
    <alternativeName>
        <fullName evidence="7">Sigma-K anti-sigma factor RskA</fullName>
    </alternativeName>
</protein>
<evidence type="ECO:0000256" key="10">
    <source>
        <dbReference type="SAM" id="Phobius"/>
    </source>
</evidence>
<dbReference type="Pfam" id="PF10099">
    <property type="entry name" value="RskA_C"/>
    <property type="match status" value="1"/>
</dbReference>
<dbReference type="InterPro" id="IPR051474">
    <property type="entry name" value="Anti-sigma-K/W_factor"/>
</dbReference>
<dbReference type="Proteomes" id="UP000078287">
    <property type="component" value="Unassembled WGS sequence"/>
</dbReference>
<evidence type="ECO:0000313" key="12">
    <source>
        <dbReference type="EMBL" id="OAN48499.1"/>
    </source>
</evidence>
<dbReference type="AlphaFoldDB" id="A0A178MIS1"/>
<organism evidence="12 13">
    <name type="scientific">Chloroflexus islandicus</name>
    <dbReference type="NCBI Taxonomy" id="1707952"/>
    <lineage>
        <taxon>Bacteria</taxon>
        <taxon>Bacillati</taxon>
        <taxon>Chloroflexota</taxon>
        <taxon>Chloroflexia</taxon>
        <taxon>Chloroflexales</taxon>
        <taxon>Chloroflexineae</taxon>
        <taxon>Chloroflexaceae</taxon>
        <taxon>Chloroflexus</taxon>
    </lineage>
</organism>
<comment type="subcellular location">
    <subcellularLocation>
        <location evidence="2">Cell membrane</location>
    </subcellularLocation>
    <subcellularLocation>
        <location evidence="1">Membrane</location>
        <topology evidence="1">Single-pass membrane protein</topology>
    </subcellularLocation>
</comment>
<evidence type="ECO:0000256" key="2">
    <source>
        <dbReference type="ARBA" id="ARBA00004236"/>
    </source>
</evidence>
<proteinExistence type="predicted"/>
<reference evidence="12 13" key="1">
    <citation type="submission" date="2016-04" db="EMBL/GenBank/DDBJ databases">
        <title>Chloroflexus islandicus sp. nov., a thermophilic filamentous anoxygenic phototrophic bacterium from geyser Strokkur (Iceland).</title>
        <authorList>
            <person name="Gaisin V.A."/>
            <person name="Kalashnikov A.M."/>
            <person name="Sukhacheva M.V."/>
            <person name="Grouzdev D.S."/>
            <person name="Ivanov T.M."/>
            <person name="Kuznetsov B."/>
            <person name="Gorlenko V.M."/>
        </authorList>
    </citation>
    <scope>NUCLEOTIDE SEQUENCE [LARGE SCALE GENOMIC DNA]</scope>
    <source>
        <strain evidence="13">isl-2</strain>
    </source>
</reference>
<dbReference type="EMBL" id="LWQS01000031">
    <property type="protein sequence ID" value="OAN48499.1"/>
    <property type="molecule type" value="Genomic_DNA"/>
</dbReference>
<evidence type="ECO:0000256" key="1">
    <source>
        <dbReference type="ARBA" id="ARBA00004167"/>
    </source>
</evidence>
<evidence type="ECO:0000256" key="6">
    <source>
        <dbReference type="ARBA" id="ARBA00023136"/>
    </source>
</evidence>
<dbReference type="STRING" id="1707952.A6A03_07925"/>
<keyword evidence="9" id="KW-0175">Coiled coil</keyword>
<dbReference type="RefSeq" id="WP_066782961.1">
    <property type="nucleotide sequence ID" value="NZ_LWQS01000031.1"/>
</dbReference>
<feature type="coiled-coil region" evidence="9">
    <location>
        <begin position="129"/>
        <end position="177"/>
    </location>
</feature>
<dbReference type="PANTHER" id="PTHR37461">
    <property type="entry name" value="ANTI-SIGMA-K FACTOR RSKA"/>
    <property type="match status" value="1"/>
</dbReference>
<evidence type="ECO:0000256" key="7">
    <source>
        <dbReference type="ARBA" id="ARBA00029829"/>
    </source>
</evidence>
<sequence>MHDSDREHEQSLLAAAALGSLDPSDLAALEQLLNTSPTARAELQQLRETVALLPYAAAPATPPAHVRARLMERIAADQAQRAPVARPASSRRAGWLAPAMVAVLAVVVLFLGGLTLSLQGQVATLAETNQQLLAAVSDLRQTMAASEAQQAQLAAQLTRSEQQIARLNEQIAHERLLVSFVSAPGVATRELRPAKANLAARGEMYMYPGESQAVVVFSGLPPLQPDRVYRFWLSDGVQRIAAGTFQVDAAGLATLVVNAPREVNAFTEVMVTVEPATDAAPGEVEVILTGTL</sequence>
<dbReference type="InterPro" id="IPR018764">
    <property type="entry name" value="RskA_C"/>
</dbReference>
<keyword evidence="4 10" id="KW-0812">Transmembrane</keyword>
<evidence type="ECO:0000256" key="4">
    <source>
        <dbReference type="ARBA" id="ARBA00022692"/>
    </source>
</evidence>
<keyword evidence="5 10" id="KW-1133">Transmembrane helix</keyword>
<evidence type="ECO:0000256" key="3">
    <source>
        <dbReference type="ARBA" id="ARBA00022475"/>
    </source>
</evidence>
<keyword evidence="13" id="KW-1185">Reference proteome</keyword>
<dbReference type="GO" id="GO:0006417">
    <property type="term" value="P:regulation of translation"/>
    <property type="evidence" value="ECO:0007669"/>
    <property type="project" value="TreeGrafter"/>
</dbReference>
<dbReference type="GO" id="GO:0016989">
    <property type="term" value="F:sigma factor antagonist activity"/>
    <property type="evidence" value="ECO:0007669"/>
    <property type="project" value="TreeGrafter"/>
</dbReference>
<feature type="transmembrane region" description="Helical" evidence="10">
    <location>
        <begin position="95"/>
        <end position="118"/>
    </location>
</feature>
<dbReference type="GO" id="GO:0005886">
    <property type="term" value="C:plasma membrane"/>
    <property type="evidence" value="ECO:0007669"/>
    <property type="project" value="UniProtKB-SubCell"/>
</dbReference>